<proteinExistence type="predicted"/>
<gene>
    <name evidence="1" type="ORF">g.25992</name>
</gene>
<dbReference type="EMBL" id="GECU01007843">
    <property type="protein sequence ID" value="JAS99863.1"/>
    <property type="molecule type" value="Transcribed_RNA"/>
</dbReference>
<accession>A0A1B6JLV0</accession>
<dbReference type="AlphaFoldDB" id="A0A1B6JLV0"/>
<feature type="non-terminal residue" evidence="1">
    <location>
        <position position="1"/>
    </location>
</feature>
<reference evidence="1" key="1">
    <citation type="submission" date="2015-11" db="EMBL/GenBank/DDBJ databases">
        <title>De novo transcriptome assembly of four potential Pierce s Disease insect vectors from Arizona vineyards.</title>
        <authorList>
            <person name="Tassone E.E."/>
        </authorList>
    </citation>
    <scope>NUCLEOTIDE SEQUENCE</scope>
</reference>
<evidence type="ECO:0000313" key="1">
    <source>
        <dbReference type="EMBL" id="JAS99863.1"/>
    </source>
</evidence>
<organism evidence="1">
    <name type="scientific">Homalodisca liturata</name>
    <dbReference type="NCBI Taxonomy" id="320908"/>
    <lineage>
        <taxon>Eukaryota</taxon>
        <taxon>Metazoa</taxon>
        <taxon>Ecdysozoa</taxon>
        <taxon>Arthropoda</taxon>
        <taxon>Hexapoda</taxon>
        <taxon>Insecta</taxon>
        <taxon>Pterygota</taxon>
        <taxon>Neoptera</taxon>
        <taxon>Paraneoptera</taxon>
        <taxon>Hemiptera</taxon>
        <taxon>Auchenorrhyncha</taxon>
        <taxon>Membracoidea</taxon>
        <taxon>Cicadellidae</taxon>
        <taxon>Cicadellinae</taxon>
        <taxon>Proconiini</taxon>
        <taxon>Homalodisca</taxon>
    </lineage>
</organism>
<protein>
    <submittedName>
        <fullName evidence="1">Uncharacterized protein</fullName>
    </submittedName>
</protein>
<sequence>KLSRATINALILHPVENNCSELPINTQKTSTSDPKNTGNMWISPKIKINKKIKKYHSQRVFESIISTSNMYEALDCPPDSKLIRREIPLPSLKSSVHVKNPHPDIKIINTDKIKKCYKTAIEKKERFVVDCPQLNVTLCSDSQGSYLSSKIEKLSNGKIHAFGYVRANTTLAQVIESSALESKNPLIILG</sequence>
<name>A0A1B6JLV0_9HEMI</name>
<feature type="non-terminal residue" evidence="1">
    <location>
        <position position="190"/>
    </location>
</feature>